<gene>
    <name evidence="8" type="primary">CP311</name>
</gene>
<dbReference type="GO" id="GO:0005506">
    <property type="term" value="F:iron ion binding"/>
    <property type="evidence" value="ECO:0007669"/>
    <property type="project" value="InterPro"/>
</dbReference>
<name>W8BLV2_CERCA</name>
<keyword evidence="4" id="KW-0479">Metal-binding</keyword>
<dbReference type="GO" id="GO:0020037">
    <property type="term" value="F:heme binding"/>
    <property type="evidence" value="ECO:0007669"/>
    <property type="project" value="InterPro"/>
</dbReference>
<accession>W8BLV2</accession>
<evidence type="ECO:0000313" key="8">
    <source>
        <dbReference type="EMBL" id="JAB97958.1"/>
    </source>
</evidence>
<protein>
    <submittedName>
        <fullName evidence="8">Putative cytochrome P450 311a1</fullName>
    </submittedName>
</protein>
<evidence type="ECO:0000256" key="2">
    <source>
        <dbReference type="ARBA" id="ARBA00010617"/>
    </source>
</evidence>
<dbReference type="GO" id="GO:0016705">
    <property type="term" value="F:oxidoreductase activity, acting on paired donors, with incorporation or reduction of molecular oxygen"/>
    <property type="evidence" value="ECO:0007669"/>
    <property type="project" value="InterPro"/>
</dbReference>
<keyword evidence="3" id="KW-0349">Heme</keyword>
<evidence type="ECO:0000256" key="7">
    <source>
        <dbReference type="ARBA" id="ARBA00023033"/>
    </source>
</evidence>
<keyword evidence="6" id="KW-0408">Iron</keyword>
<dbReference type="InterPro" id="IPR050196">
    <property type="entry name" value="Cytochrome_P450_Monoox"/>
</dbReference>
<dbReference type="EMBL" id="GAMC01008597">
    <property type="protein sequence ID" value="JAB97958.1"/>
    <property type="molecule type" value="mRNA"/>
</dbReference>
<organism evidence="8">
    <name type="scientific">Ceratitis capitata</name>
    <name type="common">Mediterranean fruit fly</name>
    <name type="synonym">Tephritis capitata</name>
    <dbReference type="NCBI Taxonomy" id="7213"/>
    <lineage>
        <taxon>Eukaryota</taxon>
        <taxon>Metazoa</taxon>
        <taxon>Ecdysozoa</taxon>
        <taxon>Arthropoda</taxon>
        <taxon>Hexapoda</taxon>
        <taxon>Insecta</taxon>
        <taxon>Pterygota</taxon>
        <taxon>Neoptera</taxon>
        <taxon>Endopterygota</taxon>
        <taxon>Diptera</taxon>
        <taxon>Brachycera</taxon>
        <taxon>Muscomorpha</taxon>
        <taxon>Tephritoidea</taxon>
        <taxon>Tephritidae</taxon>
        <taxon>Ceratitis</taxon>
        <taxon>Ceratitis</taxon>
    </lineage>
</organism>
<proteinExistence type="evidence at transcript level"/>
<dbReference type="GO" id="GO:0004497">
    <property type="term" value="F:monooxygenase activity"/>
    <property type="evidence" value="ECO:0007669"/>
    <property type="project" value="UniProtKB-KW"/>
</dbReference>
<evidence type="ECO:0000256" key="4">
    <source>
        <dbReference type="ARBA" id="ARBA00022723"/>
    </source>
</evidence>
<evidence type="ECO:0000256" key="3">
    <source>
        <dbReference type="ARBA" id="ARBA00022617"/>
    </source>
</evidence>
<reference evidence="8" key="2">
    <citation type="journal article" date="2014" name="BMC Genomics">
        <title>A genomic perspective to assessing quality of mass-reared SIT flies used in Mediterranean fruit fly (Ceratitis capitata) eradication in California.</title>
        <authorList>
            <person name="Calla B."/>
            <person name="Hall B."/>
            <person name="Hou S."/>
            <person name="Geib S.M."/>
        </authorList>
    </citation>
    <scope>NUCLEOTIDE SEQUENCE</scope>
</reference>
<dbReference type="SUPFAM" id="SSF48264">
    <property type="entry name" value="Cytochrome P450"/>
    <property type="match status" value="1"/>
</dbReference>
<evidence type="ECO:0000256" key="5">
    <source>
        <dbReference type="ARBA" id="ARBA00023002"/>
    </source>
</evidence>
<keyword evidence="5" id="KW-0560">Oxidoreductase</keyword>
<evidence type="ECO:0000256" key="1">
    <source>
        <dbReference type="ARBA" id="ARBA00001971"/>
    </source>
</evidence>
<comment type="similarity">
    <text evidence="2">Belongs to the cytochrome P450 family.</text>
</comment>
<dbReference type="PANTHER" id="PTHR24291:SF201">
    <property type="entry name" value="CYTOCHROME P450, FAMILY 4, SUBFAMILY B, POLYPEPTIDE 7"/>
    <property type="match status" value="1"/>
</dbReference>
<dbReference type="PANTHER" id="PTHR24291">
    <property type="entry name" value="CYTOCHROME P450 FAMILY 4"/>
    <property type="match status" value="1"/>
</dbReference>
<reference evidence="8" key="1">
    <citation type="submission" date="2013-07" db="EMBL/GenBank/DDBJ databases">
        <authorList>
            <person name="Geib S."/>
        </authorList>
    </citation>
    <scope>NUCLEOTIDE SEQUENCE</scope>
</reference>
<evidence type="ECO:0000256" key="6">
    <source>
        <dbReference type="ARBA" id="ARBA00023004"/>
    </source>
</evidence>
<dbReference type="Gene3D" id="1.10.630.10">
    <property type="entry name" value="Cytochrome P450"/>
    <property type="match status" value="1"/>
</dbReference>
<dbReference type="AlphaFoldDB" id="W8BLV2"/>
<dbReference type="InterPro" id="IPR036396">
    <property type="entry name" value="Cyt_P450_sf"/>
</dbReference>
<comment type="cofactor">
    <cofactor evidence="1">
        <name>heme</name>
        <dbReference type="ChEBI" id="CHEBI:30413"/>
    </cofactor>
</comment>
<sequence>MTNPLLGWDFIFKRTNMYREMSASLAVIHQLMTSVVDARIEALKQQQALQIELPSSDALVEGIRKQRRTLLDTLLTTQIDGEQLTRSDICDEVNTFVFAVSLRSRTNTCIRRSTYVYI</sequence>
<keyword evidence="7" id="KW-0503">Monooxygenase</keyword>